<keyword evidence="8 14" id="KW-0811">Translocation</keyword>
<dbReference type="GO" id="GO:0015031">
    <property type="term" value="P:protein transport"/>
    <property type="evidence" value="ECO:0007669"/>
    <property type="project" value="UniProtKB-KW"/>
</dbReference>
<evidence type="ECO:0000256" key="7">
    <source>
        <dbReference type="ARBA" id="ARBA00022927"/>
    </source>
</evidence>
<dbReference type="Proteomes" id="UP000002668">
    <property type="component" value="Genome"/>
</dbReference>
<evidence type="ECO:0000256" key="10">
    <source>
        <dbReference type="ARBA" id="ARBA00023157"/>
    </source>
</evidence>
<keyword evidence="7 14" id="KW-0653">Protein transport</keyword>
<evidence type="ECO:0000256" key="12">
    <source>
        <dbReference type="ARBA" id="ARBA00025151"/>
    </source>
</evidence>
<dbReference type="InterPro" id="IPR035427">
    <property type="entry name" value="Tim10-like_dom_sf"/>
</dbReference>
<evidence type="ECO:0000256" key="6">
    <source>
        <dbReference type="ARBA" id="ARBA00022833"/>
    </source>
</evidence>
<dbReference type="GO" id="GO:0046872">
    <property type="term" value="F:metal ion binding"/>
    <property type="evidence" value="ECO:0007669"/>
    <property type="project" value="UniProtKB-KW"/>
</dbReference>
<dbReference type="OrthoDB" id="7813104at2759"/>
<gene>
    <name evidence="16" type="ORF">LEMA_P106020.1</name>
</gene>
<dbReference type="InParanoid" id="E5A1K7"/>
<evidence type="ECO:0000256" key="13">
    <source>
        <dbReference type="ARBA" id="ARBA00025862"/>
    </source>
</evidence>
<evidence type="ECO:0000256" key="2">
    <source>
        <dbReference type="ARBA" id="ARBA00006720"/>
    </source>
</evidence>
<keyword evidence="4" id="KW-0479">Metal-binding</keyword>
<dbReference type="SUPFAM" id="SSF144122">
    <property type="entry name" value="Tim10-like"/>
    <property type="match status" value="1"/>
</dbReference>
<dbReference type="AlphaFoldDB" id="E5A1K7"/>
<name>E5A1K7_LEPMJ</name>
<protein>
    <recommendedName>
        <fullName evidence="14">Mitochondrial import inner membrane translocase subunit</fullName>
    </recommendedName>
</protein>
<accession>E5A1K7</accession>
<dbReference type="OMA" id="MAAWNQV"/>
<comment type="subcellular location">
    <subcellularLocation>
        <location evidence="1 14">Mitochondrion inner membrane</location>
        <topology evidence="1 14">Peripheral membrane protein</topology>
        <orientation evidence="1 14">Intermembrane side</orientation>
    </subcellularLocation>
</comment>
<dbReference type="GO" id="GO:0042719">
    <property type="term" value="C:mitochondrial intermembrane space chaperone complex"/>
    <property type="evidence" value="ECO:0007669"/>
    <property type="project" value="UniProtKB-ARBA"/>
</dbReference>
<keyword evidence="17" id="KW-1185">Reference proteome</keyword>
<organism evidence="17">
    <name type="scientific">Leptosphaeria maculans (strain JN3 / isolate v23.1.3 / race Av1-4-5-6-7-8)</name>
    <name type="common">Blackleg fungus</name>
    <name type="synonym">Phoma lingam</name>
    <dbReference type="NCBI Taxonomy" id="985895"/>
    <lineage>
        <taxon>Eukaryota</taxon>
        <taxon>Fungi</taxon>
        <taxon>Dikarya</taxon>
        <taxon>Ascomycota</taxon>
        <taxon>Pezizomycotina</taxon>
        <taxon>Dothideomycetes</taxon>
        <taxon>Pleosporomycetidae</taxon>
        <taxon>Pleosporales</taxon>
        <taxon>Pleosporineae</taxon>
        <taxon>Leptosphaeriaceae</taxon>
        <taxon>Plenodomus</taxon>
        <taxon>Plenodomus lingam/Leptosphaeria maculans species complex</taxon>
    </lineage>
</organism>
<dbReference type="FunFam" id="1.10.287.810:FF:000001">
    <property type="entry name" value="mitochondrial import inner membrane translocase subunit TIM13"/>
    <property type="match status" value="1"/>
</dbReference>
<evidence type="ECO:0000256" key="14">
    <source>
        <dbReference type="RuleBase" id="RU367043"/>
    </source>
</evidence>
<dbReference type="GO" id="GO:0005743">
    <property type="term" value="C:mitochondrial inner membrane"/>
    <property type="evidence" value="ECO:0007669"/>
    <property type="project" value="UniProtKB-SubCell"/>
</dbReference>
<keyword evidence="3 14" id="KW-0813">Transport</keyword>
<comment type="subunit">
    <text evidence="13">Heterohexamer; composed of 3 copies of TIM8 and 3 copies of TIM13, named soluble 70 kDa complex. Associates with the TIM22 complex, whose core is composed of TIM22 and TIM54. Interacts with the transmembrane regions of multi-pass transmembrane proteins in transit.</text>
</comment>
<keyword evidence="11 14" id="KW-0143">Chaperone</keyword>
<dbReference type="GO" id="GO:0045039">
    <property type="term" value="P:protein insertion into mitochondrial inner membrane"/>
    <property type="evidence" value="ECO:0007669"/>
    <property type="project" value="UniProtKB-ARBA"/>
</dbReference>
<dbReference type="GeneID" id="13283725"/>
<dbReference type="FunCoup" id="E5A1K7">
    <property type="interactions" value="396"/>
</dbReference>
<dbReference type="STRING" id="985895.E5A1K7"/>
<evidence type="ECO:0000256" key="9">
    <source>
        <dbReference type="ARBA" id="ARBA00023128"/>
    </source>
</evidence>
<evidence type="ECO:0000256" key="11">
    <source>
        <dbReference type="ARBA" id="ARBA00023186"/>
    </source>
</evidence>
<proteinExistence type="inferred from homology"/>
<evidence type="ECO:0000256" key="4">
    <source>
        <dbReference type="ARBA" id="ARBA00022723"/>
    </source>
</evidence>
<dbReference type="eggNOG" id="KOG1733">
    <property type="taxonomic scope" value="Eukaryota"/>
</dbReference>
<comment type="domain">
    <text evidence="14">The twin CX3C motif contains 4 conserved Cys residues that form 2 disulfide bonds in the mitochondrial intermembrane space.</text>
</comment>
<dbReference type="EMBL" id="FP929131">
    <property type="protein sequence ID" value="CBX97471.1"/>
    <property type="molecule type" value="Genomic_DNA"/>
</dbReference>
<feature type="domain" description="Tim10-like" evidence="15">
    <location>
        <begin position="21"/>
        <end position="80"/>
    </location>
</feature>
<keyword evidence="5 14" id="KW-0999">Mitochondrion inner membrane</keyword>
<dbReference type="Pfam" id="PF02953">
    <property type="entry name" value="zf-Tim10_DDP"/>
    <property type="match status" value="1"/>
</dbReference>
<dbReference type="Gene3D" id="1.10.287.810">
    <property type="entry name" value="Mitochondrial import inner membrane translocase subunit tim13 like domains"/>
    <property type="match status" value="1"/>
</dbReference>
<comment type="similarity">
    <text evidence="2 14">Belongs to the small Tim family.</text>
</comment>
<evidence type="ECO:0000313" key="17">
    <source>
        <dbReference type="Proteomes" id="UP000002668"/>
    </source>
</evidence>
<keyword evidence="10 14" id="KW-1015">Disulfide bond</keyword>
<evidence type="ECO:0000259" key="15">
    <source>
        <dbReference type="Pfam" id="PF02953"/>
    </source>
</evidence>
<dbReference type="HOGENOM" id="CLU_141397_0_2_1"/>
<evidence type="ECO:0000256" key="1">
    <source>
        <dbReference type="ARBA" id="ARBA00004137"/>
    </source>
</evidence>
<reference evidence="17" key="1">
    <citation type="journal article" date="2011" name="Nat. Commun.">
        <title>Effector diversification within compartments of the Leptosphaeria maculans genome affected by Repeat-Induced Point mutations.</title>
        <authorList>
            <person name="Rouxel T."/>
            <person name="Grandaubert J."/>
            <person name="Hane J.K."/>
            <person name="Hoede C."/>
            <person name="van de Wouw A.P."/>
            <person name="Couloux A."/>
            <person name="Dominguez V."/>
            <person name="Anthouard V."/>
            <person name="Bally P."/>
            <person name="Bourras S."/>
            <person name="Cozijnsen A.J."/>
            <person name="Ciuffetti L.M."/>
            <person name="Degrave A."/>
            <person name="Dilmaghani A."/>
            <person name="Duret L."/>
            <person name="Fudal I."/>
            <person name="Goodwin S.B."/>
            <person name="Gout L."/>
            <person name="Glaser N."/>
            <person name="Linglin J."/>
            <person name="Kema G.H.J."/>
            <person name="Lapalu N."/>
            <person name="Lawrence C.B."/>
            <person name="May K."/>
            <person name="Meyer M."/>
            <person name="Ollivier B."/>
            <person name="Poulain J."/>
            <person name="Schoch C.L."/>
            <person name="Simon A."/>
            <person name="Spatafora J.W."/>
            <person name="Stachowiak A."/>
            <person name="Turgeon B.G."/>
            <person name="Tyler B.M."/>
            <person name="Vincent D."/>
            <person name="Weissenbach J."/>
            <person name="Amselem J."/>
            <person name="Quesneville H."/>
            <person name="Oliver R.P."/>
            <person name="Wincker P."/>
            <person name="Balesdent M.-H."/>
            <person name="Howlett B.J."/>
        </authorList>
    </citation>
    <scope>NUCLEOTIDE SEQUENCE [LARGE SCALE GENOMIC DNA]</scope>
    <source>
        <strain evidence="17">JN3 / isolate v23.1.3 / race Av1-4-5-6-7-8</strain>
    </source>
</reference>
<sequence length="95" mass="10608">MNSQFGSGLGNEDPKTMIMRQVQQESAMQNARALVEKLNEHCFDRCVPKPGTSLSKGEEGCMSACMEKYMSAWNTVSKQYVGQITKQAQENTLQL</sequence>
<keyword evidence="5 14" id="KW-0472">Membrane</keyword>
<evidence type="ECO:0000256" key="8">
    <source>
        <dbReference type="ARBA" id="ARBA00023010"/>
    </source>
</evidence>
<keyword evidence="9 14" id="KW-0496">Mitochondrion</keyword>
<evidence type="ECO:0000256" key="5">
    <source>
        <dbReference type="ARBA" id="ARBA00022792"/>
    </source>
</evidence>
<evidence type="ECO:0000313" key="16">
    <source>
        <dbReference type="EMBL" id="CBX97471.1"/>
    </source>
</evidence>
<dbReference type="InterPro" id="IPR004217">
    <property type="entry name" value="Tim10-like"/>
</dbReference>
<keyword evidence="6" id="KW-0862">Zinc</keyword>
<evidence type="ECO:0000256" key="3">
    <source>
        <dbReference type="ARBA" id="ARBA00022448"/>
    </source>
</evidence>
<dbReference type="VEuPathDB" id="FungiDB:LEMA_P106020.1"/>
<comment type="function">
    <text evidence="12">Mitochondrial intermembrane chaperone that participates in the import and insertion of some multi-pass transmembrane proteins into the mitochondrial inner membrane. Also required for the transfer of beta-barrel precursors from the TOM complex to the sorting and assembly machinery (SAM complex) of the outer membrane. Acts as a chaperone-like protein that protects the hydrophobic precursors from aggregation and guide them through the mitochondrial intermembrane space. The TIM8-TIM13 complex is non essential and only mediates the import of few proteins, while the predominant TIM9-TIM10 70 kDa complex is crucial and mediates the import of much more proteins.</text>
</comment>